<feature type="domain" description="Rhodanese" evidence="1">
    <location>
        <begin position="29"/>
        <end position="126"/>
    </location>
</feature>
<evidence type="ECO:0000259" key="1">
    <source>
        <dbReference type="PROSITE" id="PS50206"/>
    </source>
</evidence>
<sequence length="150" mass="16363">MAMRLKDIVAEAKANIKEVSTSEAKDLFKCGGYKPLDVREPAEYLDGTIPMSVHVPRGMLEPMCDKCYEGHMGELADLDQGWVVFCLSGGRGALAVDTMLKMGYTNVVNLAGGFNAWKQCNGDITVPPVDNGLIRLDHPWNPGFQEGNVC</sequence>
<dbReference type="SUPFAM" id="SSF52821">
    <property type="entry name" value="Rhodanese/Cell cycle control phosphatase"/>
    <property type="match status" value="1"/>
</dbReference>
<dbReference type="InterPro" id="IPR036873">
    <property type="entry name" value="Rhodanese-like_dom_sf"/>
</dbReference>
<reference evidence="2" key="1">
    <citation type="journal article" date="2022" name="Arch. Microbiol.">
        <title>Thiomicrorhabdus immobilis sp. nov., a mesophilic sulfur-oxidizing bacterium isolated from sediment of a brackish lake in northern Japan.</title>
        <authorList>
            <person name="Kojima H."/>
            <person name="Mochizuki J."/>
            <person name="Kanda M."/>
            <person name="Watanabe T."/>
            <person name="Fukui M."/>
        </authorList>
    </citation>
    <scope>NUCLEOTIDE SEQUENCE</scope>
    <source>
        <strain evidence="2">Am19</strain>
    </source>
</reference>
<accession>A0ABM7MFU3</accession>
<keyword evidence="3" id="KW-1185">Reference proteome</keyword>
<proteinExistence type="predicted"/>
<dbReference type="PANTHER" id="PTHR44086:SF13">
    <property type="entry name" value="THIOSULFATE SULFURTRANSFERASE PSPE"/>
    <property type="match status" value="1"/>
</dbReference>
<dbReference type="SMART" id="SM00450">
    <property type="entry name" value="RHOD"/>
    <property type="match status" value="1"/>
</dbReference>
<gene>
    <name evidence="2" type="ORF">THMIRHAM_20610</name>
</gene>
<name>A0ABM7MFU3_9GAMM</name>
<evidence type="ECO:0000313" key="2">
    <source>
        <dbReference type="EMBL" id="BCN94276.1"/>
    </source>
</evidence>
<protein>
    <recommendedName>
        <fullName evidence="1">Rhodanese domain-containing protein</fullName>
    </recommendedName>
</protein>
<dbReference type="EMBL" id="AP024202">
    <property type="protein sequence ID" value="BCN94276.1"/>
    <property type="molecule type" value="Genomic_DNA"/>
</dbReference>
<evidence type="ECO:0000313" key="3">
    <source>
        <dbReference type="Proteomes" id="UP001054820"/>
    </source>
</evidence>
<dbReference type="PANTHER" id="PTHR44086">
    <property type="entry name" value="THIOSULFATE SULFURTRANSFERASE RDL2, MITOCHONDRIAL-RELATED"/>
    <property type="match status" value="1"/>
</dbReference>
<dbReference type="Gene3D" id="3.40.250.10">
    <property type="entry name" value="Rhodanese-like domain"/>
    <property type="match status" value="1"/>
</dbReference>
<dbReference type="PROSITE" id="PS50206">
    <property type="entry name" value="RHODANESE_3"/>
    <property type="match status" value="1"/>
</dbReference>
<dbReference type="RefSeq" id="WP_237261742.1">
    <property type="nucleotide sequence ID" value="NZ_AP024202.1"/>
</dbReference>
<organism evidence="2 3">
    <name type="scientific">Thiomicrorhabdus immobilis</name>
    <dbReference type="NCBI Taxonomy" id="2791037"/>
    <lineage>
        <taxon>Bacteria</taxon>
        <taxon>Pseudomonadati</taxon>
        <taxon>Pseudomonadota</taxon>
        <taxon>Gammaproteobacteria</taxon>
        <taxon>Thiotrichales</taxon>
        <taxon>Piscirickettsiaceae</taxon>
        <taxon>Thiomicrorhabdus</taxon>
    </lineage>
</organism>
<dbReference type="Proteomes" id="UP001054820">
    <property type="component" value="Chromosome"/>
</dbReference>
<dbReference type="InterPro" id="IPR001763">
    <property type="entry name" value="Rhodanese-like_dom"/>
</dbReference>
<dbReference type="Pfam" id="PF00581">
    <property type="entry name" value="Rhodanese"/>
    <property type="match status" value="1"/>
</dbReference>